<organism evidence="1 2">
    <name type="scientific">Odynerus spinipes</name>
    <dbReference type="NCBI Taxonomy" id="1348599"/>
    <lineage>
        <taxon>Eukaryota</taxon>
        <taxon>Metazoa</taxon>
        <taxon>Ecdysozoa</taxon>
        <taxon>Arthropoda</taxon>
        <taxon>Hexapoda</taxon>
        <taxon>Insecta</taxon>
        <taxon>Pterygota</taxon>
        <taxon>Neoptera</taxon>
        <taxon>Endopterygota</taxon>
        <taxon>Hymenoptera</taxon>
        <taxon>Apocrita</taxon>
        <taxon>Aculeata</taxon>
        <taxon>Vespoidea</taxon>
        <taxon>Vespidae</taxon>
        <taxon>Eumeninae</taxon>
        <taxon>Odynerus</taxon>
    </lineage>
</organism>
<sequence>MRSIILFFEFGILVIVITNVPRVFAIPVADPMADAFPKPEPEPIFTLFGKMASSALLQKIGAHIAAQVAGTAVSRAVDHAIDTYIVEENS</sequence>
<evidence type="ECO:0000313" key="1">
    <source>
        <dbReference type="EMBL" id="KAK2578906.1"/>
    </source>
</evidence>
<accession>A0AAD9RFQ0</accession>
<keyword evidence="2" id="KW-1185">Reference proteome</keyword>
<protein>
    <submittedName>
        <fullName evidence="1">Uncharacterized protein</fullName>
    </submittedName>
</protein>
<evidence type="ECO:0000313" key="2">
    <source>
        <dbReference type="Proteomes" id="UP001258017"/>
    </source>
</evidence>
<dbReference type="AlphaFoldDB" id="A0AAD9RFQ0"/>
<gene>
    <name evidence="1" type="ORF">KPH14_011121</name>
</gene>
<proteinExistence type="predicted"/>
<reference evidence="1" key="2">
    <citation type="journal article" date="2023" name="Commun. Biol.">
        <title>Intrasexual cuticular hydrocarbon dimorphism in a wasp sheds light on hydrocarbon biosynthesis genes in Hymenoptera.</title>
        <authorList>
            <person name="Moris V.C."/>
            <person name="Podsiadlowski L."/>
            <person name="Martin S."/>
            <person name="Oeyen J.P."/>
            <person name="Donath A."/>
            <person name="Petersen M."/>
            <person name="Wilbrandt J."/>
            <person name="Misof B."/>
            <person name="Liedtke D."/>
            <person name="Thamm M."/>
            <person name="Scheiner R."/>
            <person name="Schmitt T."/>
            <person name="Niehuis O."/>
        </authorList>
    </citation>
    <scope>NUCLEOTIDE SEQUENCE</scope>
    <source>
        <strain evidence="1">GBR_01_08_01A</strain>
    </source>
</reference>
<name>A0AAD9RFQ0_9HYME</name>
<dbReference type="Proteomes" id="UP001258017">
    <property type="component" value="Unassembled WGS sequence"/>
</dbReference>
<comment type="caution">
    <text evidence="1">The sequence shown here is derived from an EMBL/GenBank/DDBJ whole genome shotgun (WGS) entry which is preliminary data.</text>
</comment>
<reference evidence="1" key="1">
    <citation type="submission" date="2021-08" db="EMBL/GenBank/DDBJ databases">
        <authorList>
            <person name="Misof B."/>
            <person name="Oliver O."/>
            <person name="Podsiadlowski L."/>
            <person name="Donath A."/>
            <person name="Peters R."/>
            <person name="Mayer C."/>
            <person name="Rust J."/>
            <person name="Gunkel S."/>
            <person name="Lesny P."/>
            <person name="Martin S."/>
            <person name="Oeyen J.P."/>
            <person name="Petersen M."/>
            <person name="Panagiotis P."/>
            <person name="Wilbrandt J."/>
            <person name="Tanja T."/>
        </authorList>
    </citation>
    <scope>NUCLEOTIDE SEQUENCE</scope>
    <source>
        <strain evidence="1">GBR_01_08_01A</strain>
        <tissue evidence="1">Thorax + abdomen</tissue>
    </source>
</reference>
<dbReference type="EMBL" id="JAIFRP010000130">
    <property type="protein sequence ID" value="KAK2578906.1"/>
    <property type="molecule type" value="Genomic_DNA"/>
</dbReference>